<name>A0AAD7MDN2_9AGAR</name>
<gene>
    <name evidence="1" type="ORF">B0H16DRAFT_1479303</name>
</gene>
<reference evidence="1" key="1">
    <citation type="submission" date="2023-03" db="EMBL/GenBank/DDBJ databases">
        <title>Massive genome expansion in bonnet fungi (Mycena s.s.) driven by repeated elements and novel gene families across ecological guilds.</title>
        <authorList>
            <consortium name="Lawrence Berkeley National Laboratory"/>
            <person name="Harder C.B."/>
            <person name="Miyauchi S."/>
            <person name="Viragh M."/>
            <person name="Kuo A."/>
            <person name="Thoen E."/>
            <person name="Andreopoulos B."/>
            <person name="Lu D."/>
            <person name="Skrede I."/>
            <person name="Drula E."/>
            <person name="Henrissat B."/>
            <person name="Morin E."/>
            <person name="Kohler A."/>
            <person name="Barry K."/>
            <person name="LaButti K."/>
            <person name="Morin E."/>
            <person name="Salamov A."/>
            <person name="Lipzen A."/>
            <person name="Mereny Z."/>
            <person name="Hegedus B."/>
            <person name="Baldrian P."/>
            <person name="Stursova M."/>
            <person name="Weitz H."/>
            <person name="Taylor A."/>
            <person name="Grigoriev I.V."/>
            <person name="Nagy L.G."/>
            <person name="Martin F."/>
            <person name="Kauserud H."/>
        </authorList>
    </citation>
    <scope>NUCLEOTIDE SEQUENCE</scope>
    <source>
        <strain evidence="1">CBHHK182m</strain>
    </source>
</reference>
<sequence>MLDRHMAASFDRILSDAVTSRSTPALFFGVTTADGPSYVHQESTKVDDPTGQNRYSRREYTSNSVVVTQHDEAGRPSATVPAKGNITFGHAQLLTKSQQWTRLQSRRNYTLRWVDML</sequence>
<organism evidence="1 2">
    <name type="scientific">Mycena metata</name>
    <dbReference type="NCBI Taxonomy" id="1033252"/>
    <lineage>
        <taxon>Eukaryota</taxon>
        <taxon>Fungi</taxon>
        <taxon>Dikarya</taxon>
        <taxon>Basidiomycota</taxon>
        <taxon>Agaricomycotina</taxon>
        <taxon>Agaricomycetes</taxon>
        <taxon>Agaricomycetidae</taxon>
        <taxon>Agaricales</taxon>
        <taxon>Marasmiineae</taxon>
        <taxon>Mycenaceae</taxon>
        <taxon>Mycena</taxon>
    </lineage>
</organism>
<keyword evidence="2" id="KW-1185">Reference proteome</keyword>
<proteinExistence type="predicted"/>
<dbReference type="AlphaFoldDB" id="A0AAD7MDN2"/>
<accession>A0AAD7MDN2</accession>
<comment type="caution">
    <text evidence="1">The sequence shown here is derived from an EMBL/GenBank/DDBJ whole genome shotgun (WGS) entry which is preliminary data.</text>
</comment>
<dbReference type="Proteomes" id="UP001215598">
    <property type="component" value="Unassembled WGS sequence"/>
</dbReference>
<dbReference type="EMBL" id="JARKIB010000363">
    <property type="protein sequence ID" value="KAJ7712539.1"/>
    <property type="molecule type" value="Genomic_DNA"/>
</dbReference>
<protein>
    <submittedName>
        <fullName evidence="1">Uncharacterized protein</fullName>
    </submittedName>
</protein>
<evidence type="ECO:0000313" key="1">
    <source>
        <dbReference type="EMBL" id="KAJ7712539.1"/>
    </source>
</evidence>
<evidence type="ECO:0000313" key="2">
    <source>
        <dbReference type="Proteomes" id="UP001215598"/>
    </source>
</evidence>